<evidence type="ECO:0000313" key="4">
    <source>
        <dbReference type="Proteomes" id="UP000823928"/>
    </source>
</evidence>
<evidence type="ECO:0000259" key="2">
    <source>
        <dbReference type="PROSITE" id="PS50943"/>
    </source>
</evidence>
<keyword evidence="1" id="KW-0238">DNA-binding</keyword>
<dbReference type="PROSITE" id="PS50943">
    <property type="entry name" value="HTH_CROC1"/>
    <property type="match status" value="1"/>
</dbReference>
<comment type="caution">
    <text evidence="3">The sequence shown here is derived from an EMBL/GenBank/DDBJ whole genome shotgun (WGS) entry which is preliminary data.</text>
</comment>
<dbReference type="GO" id="GO:0003677">
    <property type="term" value="F:DNA binding"/>
    <property type="evidence" value="ECO:0007669"/>
    <property type="project" value="UniProtKB-KW"/>
</dbReference>
<dbReference type="PANTHER" id="PTHR46558:SF11">
    <property type="entry name" value="HTH-TYPE TRANSCRIPTIONAL REGULATOR XRE"/>
    <property type="match status" value="1"/>
</dbReference>
<dbReference type="SMART" id="SM00530">
    <property type="entry name" value="HTH_XRE"/>
    <property type="match status" value="1"/>
</dbReference>
<proteinExistence type="predicted"/>
<dbReference type="PANTHER" id="PTHR46558">
    <property type="entry name" value="TRACRIPTIONAL REGULATORY PROTEIN-RELATED-RELATED"/>
    <property type="match status" value="1"/>
</dbReference>
<reference evidence="3" key="2">
    <citation type="journal article" date="2021" name="PeerJ">
        <title>Extensive microbial diversity within the chicken gut microbiome revealed by metagenomics and culture.</title>
        <authorList>
            <person name="Gilroy R."/>
            <person name="Ravi A."/>
            <person name="Getino M."/>
            <person name="Pursley I."/>
            <person name="Horton D.L."/>
            <person name="Alikhan N.F."/>
            <person name="Baker D."/>
            <person name="Gharbi K."/>
            <person name="Hall N."/>
            <person name="Watson M."/>
            <person name="Adriaenssens E.M."/>
            <person name="Foster-Nyarko E."/>
            <person name="Jarju S."/>
            <person name="Secka A."/>
            <person name="Antonio M."/>
            <person name="Oren A."/>
            <person name="Chaudhuri R.R."/>
            <person name="La Ragione R."/>
            <person name="Hildebrand F."/>
            <person name="Pallen M.J."/>
        </authorList>
    </citation>
    <scope>NUCLEOTIDE SEQUENCE</scope>
    <source>
        <strain evidence="3">6276</strain>
    </source>
</reference>
<dbReference type="Pfam" id="PF12844">
    <property type="entry name" value="HTH_19"/>
    <property type="match status" value="1"/>
</dbReference>
<evidence type="ECO:0000313" key="3">
    <source>
        <dbReference type="EMBL" id="HIS37684.1"/>
    </source>
</evidence>
<accession>A0A9D1JPJ8</accession>
<dbReference type="SUPFAM" id="SSF47413">
    <property type="entry name" value="lambda repressor-like DNA-binding domains"/>
    <property type="match status" value="1"/>
</dbReference>
<name>A0A9D1JPJ8_9BACT</name>
<reference evidence="3" key="1">
    <citation type="submission" date="2020-10" db="EMBL/GenBank/DDBJ databases">
        <authorList>
            <person name="Gilroy R."/>
        </authorList>
    </citation>
    <scope>NUCLEOTIDE SEQUENCE</scope>
    <source>
        <strain evidence="3">6276</strain>
    </source>
</reference>
<organism evidence="3 4">
    <name type="scientific">Candidatus Scatousia excrementigallinarum</name>
    <dbReference type="NCBI Taxonomy" id="2840935"/>
    <lineage>
        <taxon>Bacteria</taxon>
        <taxon>Candidatus Scatousia</taxon>
    </lineage>
</organism>
<dbReference type="CDD" id="cd00093">
    <property type="entry name" value="HTH_XRE"/>
    <property type="match status" value="1"/>
</dbReference>
<sequence>MNEQKLFGKRIKELRKQRNLTQEELSEKLGVFQKQIGNIETGTTFTTMANIVKLARIFNVDVKDLFEFNHQKSREDIINEISEIIINTPDEKLKTIYRVIKDIAR</sequence>
<dbReference type="EMBL" id="DVIU01000283">
    <property type="protein sequence ID" value="HIS37684.1"/>
    <property type="molecule type" value="Genomic_DNA"/>
</dbReference>
<evidence type="ECO:0000256" key="1">
    <source>
        <dbReference type="ARBA" id="ARBA00023125"/>
    </source>
</evidence>
<dbReference type="InterPro" id="IPR001387">
    <property type="entry name" value="Cro/C1-type_HTH"/>
</dbReference>
<dbReference type="Proteomes" id="UP000823928">
    <property type="component" value="Unassembled WGS sequence"/>
</dbReference>
<dbReference type="InterPro" id="IPR010982">
    <property type="entry name" value="Lambda_DNA-bd_dom_sf"/>
</dbReference>
<dbReference type="Gene3D" id="1.10.260.40">
    <property type="entry name" value="lambda repressor-like DNA-binding domains"/>
    <property type="match status" value="1"/>
</dbReference>
<protein>
    <submittedName>
        <fullName evidence="3">Helix-turn-helix transcriptional regulator</fullName>
    </submittedName>
</protein>
<feature type="domain" description="HTH cro/C1-type" evidence="2">
    <location>
        <begin position="11"/>
        <end position="65"/>
    </location>
</feature>
<gene>
    <name evidence="3" type="ORF">IAC10_13850</name>
</gene>
<dbReference type="AlphaFoldDB" id="A0A9D1JPJ8"/>